<name>A0A108TE23_9BACE</name>
<dbReference type="RefSeq" id="WP_007216822.1">
    <property type="nucleotide sequence ID" value="NZ_CABMLT010000007.1"/>
</dbReference>
<dbReference type="PANTHER" id="PTHR46401">
    <property type="entry name" value="GLYCOSYLTRANSFERASE WBBK-RELATED"/>
    <property type="match status" value="1"/>
</dbReference>
<feature type="domain" description="Glycosyl transferase family 1" evidence="2">
    <location>
        <begin position="241"/>
        <end position="390"/>
    </location>
</feature>
<accession>A0A108TE23</accession>
<dbReference type="Pfam" id="PF00534">
    <property type="entry name" value="Glycos_transf_1"/>
    <property type="match status" value="1"/>
</dbReference>
<dbReference type="InterPro" id="IPR001296">
    <property type="entry name" value="Glyco_trans_1"/>
</dbReference>
<gene>
    <name evidence="3" type="ORF">F2Y81_18700</name>
</gene>
<evidence type="ECO:0000259" key="2">
    <source>
        <dbReference type="Pfam" id="PF00534"/>
    </source>
</evidence>
<organism evidence="3 4">
    <name type="scientific">Bacteroides cellulosilyticus</name>
    <dbReference type="NCBI Taxonomy" id="246787"/>
    <lineage>
        <taxon>Bacteria</taxon>
        <taxon>Pseudomonadati</taxon>
        <taxon>Bacteroidota</taxon>
        <taxon>Bacteroidia</taxon>
        <taxon>Bacteroidales</taxon>
        <taxon>Bacteroidaceae</taxon>
        <taxon>Bacteroides</taxon>
    </lineage>
</organism>
<keyword evidence="1 3" id="KW-0808">Transferase</keyword>
<sequence>MKEKVAFVVTAYGKQARGGAEQHCRMLAERLTADYEVDVLTTCVENYVCGGNDLPAGVEKENGVTVRRFEAQPIQQELHKYYVRKSKWVRRIRKFLFQLGILRSLASIWPVWTYMRNLEQKVMQSYVFYSPQLFLYVQENKEHYKAIIPINISYPLAYYISLYAPEKTILIPTMHYESSTFRSIYTEVFTKVAYIGFNTVAEQKLAERIFGKKISDHGIISVGIEGTEDADWNVTKRKYNLPEAYLLFVGRIDRGKLSHIIQYYLNYKKRYKQSDLKLVLVGGLFSKPIQHPDIIYTGFVSENEKYTIIQHAKVFVNPSKFESLSLILLEGMSRGKAMLVNGKCAVLKEHCQKSEGGALYYTGEKDFISKLHNMETSDELRLQMGEKGKRYVAKEYDWNIIMGRLKQAIERIG</sequence>
<protein>
    <submittedName>
        <fullName evidence="3">Glycosyltransferase family 4 protein</fullName>
    </submittedName>
</protein>
<dbReference type="PANTHER" id="PTHR46401:SF2">
    <property type="entry name" value="GLYCOSYLTRANSFERASE WBBK-RELATED"/>
    <property type="match status" value="1"/>
</dbReference>
<evidence type="ECO:0000256" key="1">
    <source>
        <dbReference type="ARBA" id="ARBA00022679"/>
    </source>
</evidence>
<reference evidence="3 4" key="1">
    <citation type="journal article" date="2019" name="Nat. Med.">
        <title>A library of human gut bacterial isolates paired with longitudinal multiomics data enables mechanistic microbiome research.</title>
        <authorList>
            <person name="Poyet M."/>
            <person name="Groussin M."/>
            <person name="Gibbons S.M."/>
            <person name="Avila-Pacheco J."/>
            <person name="Jiang X."/>
            <person name="Kearney S.M."/>
            <person name="Perrotta A.R."/>
            <person name="Berdy B."/>
            <person name="Zhao S."/>
            <person name="Lieberman T.D."/>
            <person name="Swanson P.K."/>
            <person name="Smith M."/>
            <person name="Roesemann S."/>
            <person name="Alexander J.E."/>
            <person name="Rich S.A."/>
            <person name="Livny J."/>
            <person name="Vlamakis H."/>
            <person name="Clish C."/>
            <person name="Bullock K."/>
            <person name="Deik A."/>
            <person name="Scott J."/>
            <person name="Pierce K.A."/>
            <person name="Xavier R.J."/>
            <person name="Alm E.J."/>
        </authorList>
    </citation>
    <scope>NUCLEOTIDE SEQUENCE [LARGE SCALE GENOMIC DNA]</scope>
    <source>
        <strain evidence="3 4">BIOML-A6</strain>
    </source>
</reference>
<evidence type="ECO:0000313" key="4">
    <source>
        <dbReference type="Proteomes" id="UP000448877"/>
    </source>
</evidence>
<dbReference type="CDD" id="cd03801">
    <property type="entry name" value="GT4_PimA-like"/>
    <property type="match status" value="1"/>
</dbReference>
<comment type="caution">
    <text evidence="3">The sequence shown here is derived from an EMBL/GenBank/DDBJ whole genome shotgun (WGS) entry which is preliminary data.</text>
</comment>
<dbReference type="GO" id="GO:0016757">
    <property type="term" value="F:glycosyltransferase activity"/>
    <property type="evidence" value="ECO:0007669"/>
    <property type="project" value="InterPro"/>
</dbReference>
<dbReference type="EMBL" id="VVYV01000035">
    <property type="protein sequence ID" value="KAA5415161.1"/>
    <property type="molecule type" value="Genomic_DNA"/>
</dbReference>
<dbReference type="SUPFAM" id="SSF53756">
    <property type="entry name" value="UDP-Glycosyltransferase/glycogen phosphorylase"/>
    <property type="match status" value="1"/>
</dbReference>
<dbReference type="Gene3D" id="3.40.50.2000">
    <property type="entry name" value="Glycogen Phosphorylase B"/>
    <property type="match status" value="2"/>
</dbReference>
<evidence type="ECO:0000313" key="3">
    <source>
        <dbReference type="EMBL" id="KAA5415161.1"/>
    </source>
</evidence>
<dbReference type="AlphaFoldDB" id="A0A108TE23"/>
<proteinExistence type="predicted"/>
<dbReference type="Proteomes" id="UP000448877">
    <property type="component" value="Unassembled WGS sequence"/>
</dbReference>